<reference evidence="3 4" key="1">
    <citation type="journal article" date="2017" name="ISME J.">
        <title>Potential for microbial H2 and metal transformations associated with novel bacteria and archaea in deep terrestrial subsurface sediments.</title>
        <authorList>
            <person name="Hernsdorf A.W."/>
            <person name="Amano Y."/>
            <person name="Miyakawa K."/>
            <person name="Ise K."/>
            <person name="Suzuki Y."/>
            <person name="Anantharaman K."/>
            <person name="Probst A."/>
            <person name="Burstein D."/>
            <person name="Thomas B.C."/>
            <person name="Banfield J.F."/>
        </authorList>
    </citation>
    <scope>NUCLEOTIDE SEQUENCE [LARGE SCALE GENOMIC DNA]</scope>
    <source>
        <strain evidence="3">HGW-Wallbacteria-1</strain>
    </source>
</reference>
<feature type="region of interest" description="Disordered" evidence="1">
    <location>
        <begin position="328"/>
        <end position="352"/>
    </location>
</feature>
<sequence>MEQARMEKTDIRDRFAVVCVLLCGYILCSHFLCSRFLCHSIFSSIFHDPIFAMEPSLPVHEELMKAFNDRNLPKVVEMAGPLAEKGDPFGCYIMGLLYSPYSSWAKVEKNSEKALNYLEFAASRGSSMSARLMGDMHEEGFGVPRNPELAFKCYEKGAMLGEANSLGALGRFYKDGKVVKRNYEKAMQYFEQAANKGHLVSQTNIALMLFRGQGVKQDLQSGMIWARRAADAGEAISQQVVGQAYEAGDASTKRDLPEAWKYLSLSSAGSSVMSAAEKAAVAAALQRVQSKMNPAQMAEGKKRLAAWKKSPKWKFEENRKLEVNRKLKEKLQPAASNNYGEDPSTWPTEEKPMSVDEVQVLMLKDYF</sequence>
<accession>A0A2N1PJI2</accession>
<dbReference type="EMBL" id="PGXC01000044">
    <property type="protein sequence ID" value="PKK88490.1"/>
    <property type="molecule type" value="Genomic_DNA"/>
</dbReference>
<dbReference type="SMART" id="SM00671">
    <property type="entry name" value="SEL1"/>
    <property type="match status" value="5"/>
</dbReference>
<comment type="caution">
    <text evidence="3">The sequence shown here is derived from an EMBL/GenBank/DDBJ whole genome shotgun (WGS) entry which is preliminary data.</text>
</comment>
<dbReference type="Proteomes" id="UP000233256">
    <property type="component" value="Unassembled WGS sequence"/>
</dbReference>
<keyword evidence="2" id="KW-0472">Membrane</keyword>
<evidence type="ECO:0000256" key="1">
    <source>
        <dbReference type="SAM" id="MobiDB-lite"/>
    </source>
</evidence>
<evidence type="ECO:0008006" key="5">
    <source>
        <dbReference type="Google" id="ProtNLM"/>
    </source>
</evidence>
<keyword evidence="2" id="KW-1133">Transmembrane helix</keyword>
<dbReference type="PANTHER" id="PTHR11102">
    <property type="entry name" value="SEL-1-LIKE PROTEIN"/>
    <property type="match status" value="1"/>
</dbReference>
<dbReference type="Pfam" id="PF08238">
    <property type="entry name" value="Sel1"/>
    <property type="match status" value="5"/>
</dbReference>
<dbReference type="InterPro" id="IPR050767">
    <property type="entry name" value="Sel1_AlgK"/>
</dbReference>
<evidence type="ECO:0000256" key="2">
    <source>
        <dbReference type="SAM" id="Phobius"/>
    </source>
</evidence>
<organism evidence="3 4">
    <name type="scientific">Candidatus Wallbacteria bacterium HGW-Wallbacteria-1</name>
    <dbReference type="NCBI Taxonomy" id="2013854"/>
    <lineage>
        <taxon>Bacteria</taxon>
        <taxon>Candidatus Walliibacteriota</taxon>
    </lineage>
</organism>
<dbReference type="InterPro" id="IPR011990">
    <property type="entry name" value="TPR-like_helical_dom_sf"/>
</dbReference>
<evidence type="ECO:0000313" key="3">
    <source>
        <dbReference type="EMBL" id="PKK88490.1"/>
    </source>
</evidence>
<dbReference type="PANTHER" id="PTHR11102:SF147">
    <property type="entry name" value="SEL1L ADAPTOR SUBUNIT OF ERAD E3 UBIQUITIN LIGASE"/>
    <property type="match status" value="1"/>
</dbReference>
<keyword evidence="2" id="KW-0812">Transmembrane</keyword>
<name>A0A2N1PJI2_9BACT</name>
<evidence type="ECO:0000313" key="4">
    <source>
        <dbReference type="Proteomes" id="UP000233256"/>
    </source>
</evidence>
<dbReference type="GO" id="GO:0036503">
    <property type="term" value="P:ERAD pathway"/>
    <property type="evidence" value="ECO:0007669"/>
    <property type="project" value="TreeGrafter"/>
</dbReference>
<proteinExistence type="predicted"/>
<protein>
    <recommendedName>
        <fullName evidence="5">Sel1 repeat family protein</fullName>
    </recommendedName>
</protein>
<dbReference type="AlphaFoldDB" id="A0A2N1PJI2"/>
<dbReference type="Gene3D" id="1.25.40.10">
    <property type="entry name" value="Tetratricopeptide repeat domain"/>
    <property type="match status" value="2"/>
</dbReference>
<gene>
    <name evidence="3" type="ORF">CVV64_18475</name>
</gene>
<feature type="transmembrane region" description="Helical" evidence="2">
    <location>
        <begin position="15"/>
        <end position="37"/>
    </location>
</feature>
<dbReference type="InterPro" id="IPR006597">
    <property type="entry name" value="Sel1-like"/>
</dbReference>
<dbReference type="SUPFAM" id="SSF81901">
    <property type="entry name" value="HCP-like"/>
    <property type="match status" value="1"/>
</dbReference>